<evidence type="ECO:0000256" key="2">
    <source>
        <dbReference type="ARBA" id="ARBA00022448"/>
    </source>
</evidence>
<dbReference type="PANTHER" id="PTHR43790">
    <property type="entry name" value="CARBOHYDRATE TRANSPORT ATP-BINDING PROTEIN MG119-RELATED"/>
    <property type="match status" value="1"/>
</dbReference>
<comment type="function">
    <text evidence="10">Part of an ABC transporter complex involved in carbohydrate import. Could be involved in ribose, galactose and/or methyl galactoside import. Responsible for energy coupling to the transport system.</text>
</comment>
<dbReference type="EC" id="7.5.2.11" evidence="10"/>
<dbReference type="InterPro" id="IPR003439">
    <property type="entry name" value="ABC_transporter-like_ATP-bd"/>
</dbReference>
<feature type="domain" description="ABC transporter" evidence="11">
    <location>
        <begin position="281"/>
        <end position="527"/>
    </location>
</feature>
<protein>
    <recommendedName>
        <fullName evidence="10">Ribose/galactose/methyl galactoside import ATP-binding protein</fullName>
        <ecNumber evidence="10">7.5.2.11</ecNumber>
    </recommendedName>
</protein>
<keyword evidence="8 10" id="KW-1278">Translocase</keyword>
<dbReference type="Proteomes" id="UP000001477">
    <property type="component" value="Chromosome"/>
</dbReference>
<comment type="catalytic activity">
    <reaction evidence="10">
        <text>D-galactose(out) + ATP + H2O = D-galactose(in) + ADP + phosphate + H(+)</text>
        <dbReference type="Rhea" id="RHEA:60156"/>
        <dbReference type="ChEBI" id="CHEBI:4139"/>
        <dbReference type="ChEBI" id="CHEBI:15377"/>
        <dbReference type="ChEBI" id="CHEBI:15378"/>
        <dbReference type="ChEBI" id="CHEBI:30616"/>
        <dbReference type="ChEBI" id="CHEBI:43474"/>
        <dbReference type="ChEBI" id="CHEBI:456216"/>
        <dbReference type="EC" id="7.5.2.11"/>
    </reaction>
</comment>
<evidence type="ECO:0000259" key="11">
    <source>
        <dbReference type="PROSITE" id="PS50893"/>
    </source>
</evidence>
<comment type="similarity">
    <text evidence="10">Belongs to the ABC transporter superfamily.</text>
</comment>
<evidence type="ECO:0000256" key="9">
    <source>
        <dbReference type="ARBA" id="ARBA00023136"/>
    </source>
</evidence>
<dbReference type="PANTHER" id="PTHR43790:SF7">
    <property type="entry name" value="GALACTOSE_METHYL GALACTOSIDE IMPORT ATP-BINDING PROTEIN MGLA"/>
    <property type="match status" value="1"/>
</dbReference>
<proteinExistence type="inferred from homology"/>
<reference evidence="12 13" key="1">
    <citation type="journal article" date="2009" name="Proc. Natl. Acad. Sci. U.S.A.">
        <title>Characterizing a model human gut microbiota composed of members of its two dominant bacterial phyla.</title>
        <authorList>
            <person name="Mahowald M.A."/>
            <person name="Rey F.E."/>
            <person name="Seedorf H."/>
            <person name="Turnbaugh P.J."/>
            <person name="Fulton R.S."/>
            <person name="Wollam A."/>
            <person name="Shah N."/>
            <person name="Wang C."/>
            <person name="Magrini V."/>
            <person name="Wilson R.K."/>
            <person name="Cantarel B.L."/>
            <person name="Coutinho P.M."/>
            <person name="Henrissat B."/>
            <person name="Crock L.W."/>
            <person name="Russell A."/>
            <person name="Verberkmoes N.C."/>
            <person name="Hettich R.L."/>
            <person name="Gordon J.I."/>
        </authorList>
    </citation>
    <scope>NUCLEOTIDE SEQUENCE [LARGE SCALE GENOMIC DNA]</scope>
    <source>
        <strain evidence="13">ATCC 33656 / DSM 3377 / JCM 17463 / KCTC 5835 / LMG 30912 / VPI 0990</strain>
    </source>
</reference>
<dbReference type="PROSITE" id="PS00211">
    <property type="entry name" value="ABC_TRANSPORTER_1"/>
    <property type="match status" value="1"/>
</dbReference>
<evidence type="ECO:0000256" key="5">
    <source>
        <dbReference type="ARBA" id="ARBA00022737"/>
    </source>
</evidence>
<dbReference type="InterPro" id="IPR003593">
    <property type="entry name" value="AAA+_ATPase"/>
</dbReference>
<dbReference type="SUPFAM" id="SSF52540">
    <property type="entry name" value="P-loop containing nucleoside triphosphate hydrolases"/>
    <property type="match status" value="2"/>
</dbReference>
<keyword evidence="2 10" id="KW-0813">Transport</keyword>
<dbReference type="SMART" id="SM00382">
    <property type="entry name" value="AAA"/>
    <property type="match status" value="2"/>
</dbReference>
<evidence type="ECO:0000313" key="13">
    <source>
        <dbReference type="Proteomes" id="UP000001477"/>
    </source>
</evidence>
<dbReference type="InterPro" id="IPR027417">
    <property type="entry name" value="P-loop_NTPase"/>
</dbReference>
<evidence type="ECO:0000256" key="3">
    <source>
        <dbReference type="ARBA" id="ARBA00022475"/>
    </source>
</evidence>
<dbReference type="CDD" id="cd03215">
    <property type="entry name" value="ABC_Carb_Monos_II"/>
    <property type="match status" value="1"/>
</dbReference>
<sequence>MGREKSLPKIKCIQTTANIELGAGSMGDKNNENILSIRGMSKSFGRNRVLDHINLDVKKGTVMGLMGENGAGKSTMMKCLFGTYQKDEGTIYLDGKEVSFSGPKDALENGIAMVHQELNQCLERNVVDNLFLGRYPVNSFGMIDEGRMKKEASELFRKLGMTVNLEQPMKNMSVSQRQMCEIAKAISYNSKVIVLDEPTSSLTVQEVEKLFQMMRMLRDQGISLIYISHKMDEIFEICDEISVLRDGNLVMTKSTKETNMNELIAAMVGRVLENRFPPVDNKPKDVILSIQHLSTKYEPHLQDITFDVHEGEIFGLYGLVGAGRTELLETIFGIRTRAAGRVYFKNQLMNFTCAKEAMDYGFALITEERKANGLFLKGNLTFNTTIANLGAYKNGPALSDSKMTKATSDEIKIMHTKCMGPEDMISALSGGNQQKVIFGKWLERGPQIFMMDEPTRGIDVGAKYEIYELIINMAKQGKTVIVVSSEMPEILGITNRIGVMSNGRLSGIVNTKETNQEELLRLSAKYL</sequence>
<evidence type="ECO:0000256" key="1">
    <source>
        <dbReference type="ARBA" id="ARBA00004202"/>
    </source>
</evidence>
<dbReference type="PROSITE" id="PS50893">
    <property type="entry name" value="ABC_TRANSPORTER_2"/>
    <property type="match status" value="2"/>
</dbReference>
<dbReference type="GO" id="GO:0016887">
    <property type="term" value="F:ATP hydrolysis activity"/>
    <property type="evidence" value="ECO:0007669"/>
    <property type="project" value="InterPro"/>
</dbReference>
<keyword evidence="6 10" id="KW-0547">Nucleotide-binding</keyword>
<dbReference type="FunFam" id="3.40.50.300:FF:000127">
    <property type="entry name" value="Ribose import ATP-binding protein RbsA"/>
    <property type="match status" value="1"/>
</dbReference>
<keyword evidence="5" id="KW-0677">Repeat</keyword>
<evidence type="ECO:0000313" key="12">
    <source>
        <dbReference type="EMBL" id="ACR74269.1"/>
    </source>
</evidence>
<dbReference type="GO" id="GO:0005886">
    <property type="term" value="C:plasma membrane"/>
    <property type="evidence" value="ECO:0007669"/>
    <property type="project" value="UniProtKB-SubCell"/>
</dbReference>
<dbReference type="GO" id="GO:0043211">
    <property type="term" value="F:ABC-type carbohydrate transporter activity"/>
    <property type="evidence" value="ECO:0007669"/>
    <property type="project" value="UniProtKB-UniRule"/>
</dbReference>
<dbReference type="EMBL" id="CP001107">
    <property type="protein sequence ID" value="ACR74269.1"/>
    <property type="molecule type" value="Genomic_DNA"/>
</dbReference>
<keyword evidence="9 10" id="KW-0472">Membrane</keyword>
<accession>C4ZBX9</accession>
<gene>
    <name evidence="12" type="ordered locus">EUBREC_0478</name>
</gene>
<evidence type="ECO:0000256" key="10">
    <source>
        <dbReference type="RuleBase" id="RU367029"/>
    </source>
</evidence>
<dbReference type="InterPro" id="IPR017871">
    <property type="entry name" value="ABC_transporter-like_CS"/>
</dbReference>
<evidence type="ECO:0000256" key="7">
    <source>
        <dbReference type="ARBA" id="ARBA00022840"/>
    </source>
</evidence>
<dbReference type="STRING" id="515619.EUBREC_0478"/>
<keyword evidence="4 10" id="KW-0762">Sugar transport</keyword>
<dbReference type="Gene3D" id="3.40.50.300">
    <property type="entry name" value="P-loop containing nucleotide triphosphate hydrolases"/>
    <property type="match status" value="2"/>
</dbReference>
<dbReference type="AlphaFoldDB" id="C4ZBX9"/>
<dbReference type="GO" id="GO:0005524">
    <property type="term" value="F:ATP binding"/>
    <property type="evidence" value="ECO:0007669"/>
    <property type="project" value="UniProtKB-UniRule"/>
</dbReference>
<dbReference type="InterPro" id="IPR050107">
    <property type="entry name" value="ABC_carbohydrate_import_ATPase"/>
</dbReference>
<organism evidence="12 13">
    <name type="scientific">Agathobacter rectalis (strain ATCC 33656 / DSM 3377 / JCM 17463 / KCTC 5835 / VPI 0990)</name>
    <name type="common">Eubacterium rectale</name>
    <dbReference type="NCBI Taxonomy" id="515619"/>
    <lineage>
        <taxon>Bacteria</taxon>
        <taxon>Bacillati</taxon>
        <taxon>Bacillota</taxon>
        <taxon>Clostridia</taxon>
        <taxon>Lachnospirales</taxon>
        <taxon>Lachnospiraceae</taxon>
        <taxon>Agathobacter</taxon>
    </lineage>
</organism>
<dbReference type="HOGENOM" id="CLU_000604_92_3_9"/>
<evidence type="ECO:0000256" key="8">
    <source>
        <dbReference type="ARBA" id="ARBA00022967"/>
    </source>
</evidence>
<evidence type="ECO:0000256" key="6">
    <source>
        <dbReference type="ARBA" id="ARBA00022741"/>
    </source>
</evidence>
<comment type="subcellular location">
    <subcellularLocation>
        <location evidence="1 10">Cell membrane</location>
        <topology evidence="1 10">Peripheral membrane protein</topology>
    </subcellularLocation>
</comment>
<dbReference type="Pfam" id="PF00005">
    <property type="entry name" value="ABC_tran"/>
    <property type="match status" value="2"/>
</dbReference>
<keyword evidence="3 10" id="KW-1003">Cell membrane</keyword>
<feature type="domain" description="ABC transporter" evidence="11">
    <location>
        <begin position="35"/>
        <end position="271"/>
    </location>
</feature>
<dbReference type="CDD" id="cd03216">
    <property type="entry name" value="ABC_Carb_Monos_I"/>
    <property type="match status" value="1"/>
</dbReference>
<dbReference type="KEGG" id="ere:EUBREC_0478"/>
<keyword evidence="7 10" id="KW-0067">ATP-binding</keyword>
<evidence type="ECO:0000256" key="4">
    <source>
        <dbReference type="ARBA" id="ARBA00022597"/>
    </source>
</evidence>
<dbReference type="PaxDb" id="515619-EUBREC_0478"/>
<name>C4ZBX9_AGARV</name>